<dbReference type="InterPro" id="IPR014001">
    <property type="entry name" value="Helicase_ATP-bd"/>
</dbReference>
<dbReference type="InterPro" id="IPR001650">
    <property type="entry name" value="Helicase_C-like"/>
</dbReference>
<dbReference type="PANTHER" id="PTHR47960">
    <property type="entry name" value="DEAD-BOX ATP-DEPENDENT RNA HELICASE 50"/>
    <property type="match status" value="1"/>
</dbReference>
<evidence type="ECO:0000256" key="4">
    <source>
        <dbReference type="ARBA" id="ARBA00022806"/>
    </source>
</evidence>
<accession>A0A1E3PP63</accession>
<gene>
    <name evidence="9" type="ORF">NADFUDRAFT_9058</name>
</gene>
<comment type="catalytic activity">
    <reaction evidence="6">
        <text>ATP + H2O = ADP + phosphate + H(+)</text>
        <dbReference type="Rhea" id="RHEA:13065"/>
        <dbReference type="ChEBI" id="CHEBI:15377"/>
        <dbReference type="ChEBI" id="CHEBI:15378"/>
        <dbReference type="ChEBI" id="CHEBI:30616"/>
        <dbReference type="ChEBI" id="CHEBI:43474"/>
        <dbReference type="ChEBI" id="CHEBI:456216"/>
        <dbReference type="EC" id="3.6.4.13"/>
    </reaction>
</comment>
<dbReference type="PROSITE" id="PS51192">
    <property type="entry name" value="HELICASE_ATP_BIND_1"/>
    <property type="match status" value="1"/>
</dbReference>
<protein>
    <recommendedName>
        <fullName evidence="1">RNA helicase</fullName>
        <ecNumber evidence="1">3.6.4.13</ecNumber>
    </recommendedName>
</protein>
<dbReference type="GO" id="GO:0005524">
    <property type="term" value="F:ATP binding"/>
    <property type="evidence" value="ECO:0007669"/>
    <property type="project" value="UniProtKB-KW"/>
</dbReference>
<evidence type="ECO:0000256" key="2">
    <source>
        <dbReference type="ARBA" id="ARBA00022741"/>
    </source>
</evidence>
<reference evidence="9 10" key="1">
    <citation type="journal article" date="2016" name="Proc. Natl. Acad. Sci. U.S.A.">
        <title>Comparative genomics of biotechnologically important yeasts.</title>
        <authorList>
            <person name="Riley R."/>
            <person name="Haridas S."/>
            <person name="Wolfe K.H."/>
            <person name="Lopes M.R."/>
            <person name="Hittinger C.T."/>
            <person name="Goeker M."/>
            <person name="Salamov A.A."/>
            <person name="Wisecaver J.H."/>
            <person name="Long T.M."/>
            <person name="Calvey C.H."/>
            <person name="Aerts A.L."/>
            <person name="Barry K.W."/>
            <person name="Choi C."/>
            <person name="Clum A."/>
            <person name="Coughlan A.Y."/>
            <person name="Deshpande S."/>
            <person name="Douglass A.P."/>
            <person name="Hanson S.J."/>
            <person name="Klenk H.-P."/>
            <person name="LaButti K.M."/>
            <person name="Lapidus A."/>
            <person name="Lindquist E.A."/>
            <person name="Lipzen A.M."/>
            <person name="Meier-Kolthoff J.P."/>
            <person name="Ohm R.A."/>
            <person name="Otillar R.P."/>
            <person name="Pangilinan J.L."/>
            <person name="Peng Y."/>
            <person name="Rokas A."/>
            <person name="Rosa C.A."/>
            <person name="Scheuner C."/>
            <person name="Sibirny A.A."/>
            <person name="Slot J.C."/>
            <person name="Stielow J.B."/>
            <person name="Sun H."/>
            <person name="Kurtzman C.P."/>
            <person name="Blackwell M."/>
            <person name="Grigoriev I.V."/>
            <person name="Jeffries T.W."/>
        </authorList>
    </citation>
    <scope>NUCLEOTIDE SEQUENCE [LARGE SCALE GENOMIC DNA]</scope>
    <source>
        <strain evidence="9 10">DSM 6958</strain>
    </source>
</reference>
<dbReference type="EMBL" id="KV454407">
    <property type="protein sequence ID" value="ODQ67211.1"/>
    <property type="molecule type" value="Genomic_DNA"/>
</dbReference>
<dbReference type="InterPro" id="IPR011545">
    <property type="entry name" value="DEAD/DEAH_box_helicase_dom"/>
</dbReference>
<dbReference type="SUPFAM" id="SSF52540">
    <property type="entry name" value="P-loop containing nucleoside triphosphate hydrolases"/>
    <property type="match status" value="1"/>
</dbReference>
<organism evidence="9 10">
    <name type="scientific">Nadsonia fulvescens var. elongata DSM 6958</name>
    <dbReference type="NCBI Taxonomy" id="857566"/>
    <lineage>
        <taxon>Eukaryota</taxon>
        <taxon>Fungi</taxon>
        <taxon>Dikarya</taxon>
        <taxon>Ascomycota</taxon>
        <taxon>Saccharomycotina</taxon>
        <taxon>Dipodascomycetes</taxon>
        <taxon>Dipodascales</taxon>
        <taxon>Dipodascales incertae sedis</taxon>
        <taxon>Nadsonia</taxon>
    </lineage>
</organism>
<dbReference type="Gene3D" id="3.40.50.300">
    <property type="entry name" value="P-loop containing nucleotide triphosphate hydrolases"/>
    <property type="match status" value="2"/>
</dbReference>
<dbReference type="SMART" id="SM00490">
    <property type="entry name" value="HELICc"/>
    <property type="match status" value="1"/>
</dbReference>
<keyword evidence="4" id="KW-0347">Helicase</keyword>
<proteinExistence type="predicted"/>
<dbReference type="GO" id="GO:0003724">
    <property type="term" value="F:RNA helicase activity"/>
    <property type="evidence" value="ECO:0007669"/>
    <property type="project" value="UniProtKB-EC"/>
</dbReference>
<dbReference type="InterPro" id="IPR027417">
    <property type="entry name" value="P-loop_NTPase"/>
</dbReference>
<name>A0A1E3PP63_9ASCO</name>
<dbReference type="AlphaFoldDB" id="A0A1E3PP63"/>
<keyword evidence="2" id="KW-0547">Nucleotide-binding</keyword>
<evidence type="ECO:0000259" key="8">
    <source>
        <dbReference type="PROSITE" id="PS51194"/>
    </source>
</evidence>
<feature type="domain" description="Helicase ATP-binding" evidence="7">
    <location>
        <begin position="1"/>
        <end position="179"/>
    </location>
</feature>
<dbReference type="STRING" id="857566.A0A1E3PP63"/>
<evidence type="ECO:0000256" key="6">
    <source>
        <dbReference type="ARBA" id="ARBA00047984"/>
    </source>
</evidence>
<dbReference type="SMART" id="SM00487">
    <property type="entry name" value="DEXDc"/>
    <property type="match status" value="1"/>
</dbReference>
<dbReference type="Pfam" id="PF00270">
    <property type="entry name" value="DEAD"/>
    <property type="match status" value="1"/>
</dbReference>
<dbReference type="Pfam" id="PF00271">
    <property type="entry name" value="Helicase_C"/>
    <property type="match status" value="1"/>
</dbReference>
<evidence type="ECO:0000256" key="3">
    <source>
        <dbReference type="ARBA" id="ARBA00022801"/>
    </source>
</evidence>
<evidence type="ECO:0000313" key="10">
    <source>
        <dbReference type="Proteomes" id="UP000095009"/>
    </source>
</evidence>
<dbReference type="CDD" id="cd18787">
    <property type="entry name" value="SF2_C_DEAD"/>
    <property type="match status" value="1"/>
</dbReference>
<sequence length="366" mass="41620">ESKFLKSYLLAAETGSGKTLAYLIPLMSKLKDLETTEEWKHIQNHPVIRSVVLVPTMELVEQVTKTVKNMSHQVKLRAFGYGVNPQLTPAKLTSQRVDVLITTPTKFINLYAKHANLVKYCSFMVADEADSLLDESFGPEITKAVAMCPNLTELVFTSATIPRSFDKLITKQYPDLNRLVTPGIHRVSRRIEFTTVNVWEPPFLDNKELALNQALYSTHTDNKEDGLIKRVIVFRNNRKDVKSTVDFINKVGYDAFGVDGSVPYETRDELIKDFITPPKRIDDSYEKKPHIKVMVTTDLLARGIDMSAVRNVVLYDIPNTSIDLIHRIGRTGRMGKRGRVYLFVNKSENKPWIQGLKSYIRKGMSL</sequence>
<dbReference type="OrthoDB" id="10256233at2759"/>
<evidence type="ECO:0000259" key="7">
    <source>
        <dbReference type="PROSITE" id="PS51192"/>
    </source>
</evidence>
<dbReference type="Proteomes" id="UP000095009">
    <property type="component" value="Unassembled WGS sequence"/>
</dbReference>
<keyword evidence="5" id="KW-0067">ATP-binding</keyword>
<feature type="domain" description="Helicase C-terminal" evidence="8">
    <location>
        <begin position="210"/>
        <end position="366"/>
    </location>
</feature>
<dbReference type="EC" id="3.6.4.13" evidence="1"/>
<keyword evidence="10" id="KW-1185">Reference proteome</keyword>
<feature type="non-terminal residue" evidence="9">
    <location>
        <position position="1"/>
    </location>
</feature>
<evidence type="ECO:0000313" key="9">
    <source>
        <dbReference type="EMBL" id="ODQ67211.1"/>
    </source>
</evidence>
<evidence type="ECO:0000256" key="5">
    <source>
        <dbReference type="ARBA" id="ARBA00022840"/>
    </source>
</evidence>
<dbReference type="GO" id="GO:0003676">
    <property type="term" value="F:nucleic acid binding"/>
    <property type="evidence" value="ECO:0007669"/>
    <property type="project" value="InterPro"/>
</dbReference>
<keyword evidence="3 9" id="KW-0378">Hydrolase</keyword>
<feature type="non-terminal residue" evidence="9">
    <location>
        <position position="366"/>
    </location>
</feature>
<evidence type="ECO:0000256" key="1">
    <source>
        <dbReference type="ARBA" id="ARBA00012552"/>
    </source>
</evidence>
<dbReference type="PROSITE" id="PS51194">
    <property type="entry name" value="HELICASE_CTER"/>
    <property type="match status" value="1"/>
</dbReference>
<dbReference type="GO" id="GO:0016787">
    <property type="term" value="F:hydrolase activity"/>
    <property type="evidence" value="ECO:0007669"/>
    <property type="project" value="UniProtKB-KW"/>
</dbReference>